<feature type="region of interest" description="Disordered" evidence="1">
    <location>
        <begin position="67"/>
        <end position="96"/>
    </location>
</feature>
<evidence type="ECO:0000313" key="3">
    <source>
        <dbReference type="WBParaSite" id="nRc.2.0.1.t15360-RA"/>
    </source>
</evidence>
<protein>
    <submittedName>
        <fullName evidence="3">Uncharacterized protein</fullName>
    </submittedName>
</protein>
<evidence type="ECO:0000313" key="2">
    <source>
        <dbReference type="Proteomes" id="UP000887565"/>
    </source>
</evidence>
<sequence length="358" mass="40649">MFLEHSTTEDQRQTRKYQFDSDQINLISSSANNTINNCSNNNNNNKTTKDDRIWQFLKYKFRSLSRSGDRVSDDNDDEQQFLSPSSTATTPTAERKSIKDRLHAKFSFTFRRRTSSKKLLTRKANSECHTALNYIGNKDNSSLIAQTSEDASGAKIAAQKRKQLLFKRQDRYSCGAVGGATIGSSQQQENIPISCRIDTTFDKTPSSPTATKTIVNLSPAFEIGRRKNGIHFCSSVSHNGGNEIELDWSNRKFLTNRKSRDDYRLSDTAENFNNSEFETTERQNPIGRQVINALIYGKTRSDEESIYALSPTILGRKRSEKMNKEESTKRRSMSAVTGLYSMNDDYNLKRLCSVLIVV</sequence>
<name>A0A915INH3_ROMCU</name>
<dbReference type="Proteomes" id="UP000887565">
    <property type="component" value="Unplaced"/>
</dbReference>
<dbReference type="WBParaSite" id="nRc.2.0.1.t15360-RA">
    <property type="protein sequence ID" value="nRc.2.0.1.t15360-RA"/>
    <property type="gene ID" value="nRc.2.0.1.g15360"/>
</dbReference>
<evidence type="ECO:0000256" key="1">
    <source>
        <dbReference type="SAM" id="MobiDB-lite"/>
    </source>
</evidence>
<accession>A0A915INH3</accession>
<reference evidence="3" key="1">
    <citation type="submission" date="2022-11" db="UniProtKB">
        <authorList>
            <consortium name="WormBaseParasite"/>
        </authorList>
    </citation>
    <scope>IDENTIFICATION</scope>
</reference>
<keyword evidence="2" id="KW-1185">Reference proteome</keyword>
<organism evidence="2 3">
    <name type="scientific">Romanomermis culicivorax</name>
    <name type="common">Nematode worm</name>
    <dbReference type="NCBI Taxonomy" id="13658"/>
    <lineage>
        <taxon>Eukaryota</taxon>
        <taxon>Metazoa</taxon>
        <taxon>Ecdysozoa</taxon>
        <taxon>Nematoda</taxon>
        <taxon>Enoplea</taxon>
        <taxon>Dorylaimia</taxon>
        <taxon>Mermithida</taxon>
        <taxon>Mermithoidea</taxon>
        <taxon>Mermithidae</taxon>
        <taxon>Romanomermis</taxon>
    </lineage>
</organism>
<feature type="compositionally biased region" description="Low complexity" evidence="1">
    <location>
        <begin position="83"/>
        <end position="92"/>
    </location>
</feature>
<proteinExistence type="predicted"/>
<dbReference type="AlphaFoldDB" id="A0A915INH3"/>